<sequence>GWFRWWLLRPATARRFWVMASINDGMLDDCNGWPWVKKLGDLEEKEGKCRDLWAISKTVTLRVNF</sequence>
<dbReference type="EMBL" id="JXTB01000007">
    <property type="protein sequence ID" value="PON78723.1"/>
    <property type="molecule type" value="Genomic_DNA"/>
</dbReference>
<reference evidence="2" key="1">
    <citation type="submission" date="2016-06" db="EMBL/GenBank/DDBJ databases">
        <title>Parallel loss of symbiosis genes in relatives of nitrogen-fixing non-legume Parasponia.</title>
        <authorList>
            <person name="Van Velzen R."/>
            <person name="Holmer R."/>
            <person name="Bu F."/>
            <person name="Rutten L."/>
            <person name="Van Zeijl A."/>
            <person name="Liu W."/>
            <person name="Santuari L."/>
            <person name="Cao Q."/>
            <person name="Sharma T."/>
            <person name="Shen D."/>
            <person name="Roswanjaya Y."/>
            <person name="Wardhani T."/>
            <person name="Kalhor M.S."/>
            <person name="Jansen J."/>
            <person name="Van den Hoogen J."/>
            <person name="Gungor B."/>
            <person name="Hartog M."/>
            <person name="Hontelez J."/>
            <person name="Verver J."/>
            <person name="Yang W.-C."/>
            <person name="Schijlen E."/>
            <person name="Repin R."/>
            <person name="Schilthuizen M."/>
            <person name="Schranz E."/>
            <person name="Heidstra R."/>
            <person name="Miyata K."/>
            <person name="Fedorova E."/>
            <person name="Kohlen W."/>
            <person name="Bisseling T."/>
            <person name="Smit S."/>
            <person name="Geurts R."/>
        </authorList>
    </citation>
    <scope>NUCLEOTIDE SEQUENCE [LARGE SCALE GENOMIC DNA]</scope>
    <source>
        <strain evidence="2">cv. WU1-14</strain>
    </source>
</reference>
<feature type="non-terminal residue" evidence="1">
    <location>
        <position position="1"/>
    </location>
</feature>
<proteinExistence type="predicted"/>
<gene>
    <name evidence="1" type="ORF">PanWU01x14_016220</name>
</gene>
<dbReference type="AlphaFoldDB" id="A0A2P5DZM4"/>
<evidence type="ECO:0000313" key="1">
    <source>
        <dbReference type="EMBL" id="PON78723.1"/>
    </source>
</evidence>
<evidence type="ECO:0000313" key="2">
    <source>
        <dbReference type="Proteomes" id="UP000237105"/>
    </source>
</evidence>
<organism evidence="1 2">
    <name type="scientific">Parasponia andersonii</name>
    <name type="common">Sponia andersonii</name>
    <dbReference type="NCBI Taxonomy" id="3476"/>
    <lineage>
        <taxon>Eukaryota</taxon>
        <taxon>Viridiplantae</taxon>
        <taxon>Streptophyta</taxon>
        <taxon>Embryophyta</taxon>
        <taxon>Tracheophyta</taxon>
        <taxon>Spermatophyta</taxon>
        <taxon>Magnoliopsida</taxon>
        <taxon>eudicotyledons</taxon>
        <taxon>Gunneridae</taxon>
        <taxon>Pentapetalae</taxon>
        <taxon>rosids</taxon>
        <taxon>fabids</taxon>
        <taxon>Rosales</taxon>
        <taxon>Cannabaceae</taxon>
        <taxon>Parasponia</taxon>
    </lineage>
</organism>
<comment type="caution">
    <text evidence="1">The sequence shown here is derived from an EMBL/GenBank/DDBJ whole genome shotgun (WGS) entry which is preliminary data.</text>
</comment>
<protein>
    <submittedName>
        <fullName evidence="1">Uncharacterized protein</fullName>
    </submittedName>
</protein>
<keyword evidence="2" id="KW-1185">Reference proteome</keyword>
<dbReference type="Proteomes" id="UP000237105">
    <property type="component" value="Unassembled WGS sequence"/>
</dbReference>
<accession>A0A2P5DZM4</accession>
<name>A0A2P5DZM4_PARAD</name>